<sequence length="107" mass="11786">MAWRAAPQNLVLSAPSLIPPARLHTPDPSLVLRTSLVLQSVSPLPDFSSSNINLELPRVGAGKIRETSLRRKLALWLDGIFWRGEVGGAQNNWIVKRKYSASCELPS</sequence>
<dbReference type="AlphaFoldDB" id="H6QUG3"/>
<dbReference type="InParanoid" id="H6QUG3"/>
<dbReference type="HOGENOM" id="CLU_2211279_0_0_1"/>
<dbReference type="EMBL" id="DS178339">
    <property type="protein sequence ID" value="EHS64626.1"/>
    <property type="molecule type" value="Genomic_DNA"/>
</dbReference>
<proteinExistence type="predicted"/>
<protein>
    <submittedName>
        <fullName evidence="1">Uncharacterized protein</fullName>
    </submittedName>
</protein>
<evidence type="ECO:0000313" key="2">
    <source>
        <dbReference type="Proteomes" id="UP000008783"/>
    </source>
</evidence>
<dbReference type="KEGG" id="pgr:PGTG_22442"/>
<dbReference type="GeneID" id="13542438"/>
<reference evidence="2" key="1">
    <citation type="journal article" date="2011" name="Proc. Natl. Acad. Sci. U.S.A.">
        <title>Obligate biotrophy features unraveled by the genomic analysis of rust fungi.</title>
        <authorList>
            <person name="Duplessis S."/>
            <person name="Cuomo C.A."/>
            <person name="Lin Y.-C."/>
            <person name="Aerts A."/>
            <person name="Tisserant E."/>
            <person name="Veneault-Fourrey C."/>
            <person name="Joly D.L."/>
            <person name="Hacquard S."/>
            <person name="Amselem J."/>
            <person name="Cantarel B.L."/>
            <person name="Chiu R."/>
            <person name="Coutinho P.M."/>
            <person name="Feau N."/>
            <person name="Field M."/>
            <person name="Frey P."/>
            <person name="Gelhaye E."/>
            <person name="Goldberg J."/>
            <person name="Grabherr M.G."/>
            <person name="Kodira C.D."/>
            <person name="Kohler A."/>
            <person name="Kuees U."/>
            <person name="Lindquist E.A."/>
            <person name="Lucas S.M."/>
            <person name="Mago R."/>
            <person name="Mauceli E."/>
            <person name="Morin E."/>
            <person name="Murat C."/>
            <person name="Pangilinan J.L."/>
            <person name="Park R."/>
            <person name="Pearson M."/>
            <person name="Quesneville H."/>
            <person name="Rouhier N."/>
            <person name="Sakthikumar S."/>
            <person name="Salamov A.A."/>
            <person name="Schmutz J."/>
            <person name="Selles B."/>
            <person name="Shapiro H."/>
            <person name="Tanguay P."/>
            <person name="Tuskan G.A."/>
            <person name="Henrissat B."/>
            <person name="Van de Peer Y."/>
            <person name="Rouze P."/>
            <person name="Ellis J.G."/>
            <person name="Dodds P.N."/>
            <person name="Schein J.E."/>
            <person name="Zhong S."/>
            <person name="Hamelin R.C."/>
            <person name="Grigoriev I.V."/>
            <person name="Szabo L.J."/>
            <person name="Martin F."/>
        </authorList>
    </citation>
    <scope>NUCLEOTIDE SEQUENCE [LARGE SCALE GENOMIC DNA]</scope>
    <source>
        <strain evidence="2">CRL 75-36-700-3 / race SCCL</strain>
    </source>
</reference>
<dbReference type="VEuPathDB" id="FungiDB:PGTG_22442"/>
<dbReference type="Proteomes" id="UP000008783">
    <property type="component" value="Unassembled WGS sequence"/>
</dbReference>
<accession>H6QUG3</accession>
<keyword evidence="2" id="KW-1185">Reference proteome</keyword>
<dbReference type="RefSeq" id="XP_003888850.1">
    <property type="nucleotide sequence ID" value="XM_003888801.1"/>
</dbReference>
<name>H6QUG3_PUCGT</name>
<organism evidence="1 2">
    <name type="scientific">Puccinia graminis f. sp. tritici (strain CRL 75-36-700-3 / race SCCL)</name>
    <name type="common">Black stem rust fungus</name>
    <dbReference type="NCBI Taxonomy" id="418459"/>
    <lineage>
        <taxon>Eukaryota</taxon>
        <taxon>Fungi</taxon>
        <taxon>Dikarya</taxon>
        <taxon>Basidiomycota</taxon>
        <taxon>Pucciniomycotina</taxon>
        <taxon>Pucciniomycetes</taxon>
        <taxon>Pucciniales</taxon>
        <taxon>Pucciniaceae</taxon>
        <taxon>Puccinia</taxon>
    </lineage>
</organism>
<gene>
    <name evidence="1" type="ORF">PGTG_22442</name>
</gene>
<evidence type="ECO:0000313" key="1">
    <source>
        <dbReference type="EMBL" id="EHS64626.1"/>
    </source>
</evidence>